<dbReference type="PANTHER" id="PTHR32163:SF1">
    <property type="entry name" value="TUMOR NECROSIS FACTOR LIGAND SUPERFAMILY MEMBER 8"/>
    <property type="match status" value="1"/>
</dbReference>
<dbReference type="GO" id="GO:0043374">
    <property type="term" value="P:CD8-positive, alpha-beta T cell differentiation"/>
    <property type="evidence" value="ECO:0007669"/>
    <property type="project" value="TreeGrafter"/>
</dbReference>
<dbReference type="SUPFAM" id="SSF49842">
    <property type="entry name" value="TNF-like"/>
    <property type="match status" value="1"/>
</dbReference>
<dbReference type="InterPro" id="IPR006052">
    <property type="entry name" value="TNF_dom"/>
</dbReference>
<accession>A0A091QT74</accession>
<dbReference type="Pfam" id="PF00229">
    <property type="entry name" value="TNF"/>
    <property type="match status" value="1"/>
</dbReference>
<dbReference type="AlphaFoldDB" id="A0A091QT74"/>
<dbReference type="GO" id="GO:0005164">
    <property type="term" value="F:tumor necrosis factor receptor binding"/>
    <property type="evidence" value="ECO:0007669"/>
    <property type="project" value="InterPro"/>
</dbReference>
<evidence type="ECO:0000313" key="3">
    <source>
        <dbReference type="EMBL" id="KFQ30393.1"/>
    </source>
</evidence>
<protein>
    <submittedName>
        <fullName evidence="3">Tumor necrosis factor ligand superfamily member 8</fullName>
    </submittedName>
</protein>
<organism evidence="3 4">
    <name type="scientific">Merops nubicus</name>
    <name type="common">Northern carmine bee-eater</name>
    <dbReference type="NCBI Taxonomy" id="57421"/>
    <lineage>
        <taxon>Eukaryota</taxon>
        <taxon>Metazoa</taxon>
        <taxon>Chordata</taxon>
        <taxon>Craniata</taxon>
        <taxon>Vertebrata</taxon>
        <taxon>Euteleostomi</taxon>
        <taxon>Archelosauria</taxon>
        <taxon>Archosauria</taxon>
        <taxon>Dinosauria</taxon>
        <taxon>Saurischia</taxon>
        <taxon>Theropoda</taxon>
        <taxon>Coelurosauria</taxon>
        <taxon>Aves</taxon>
        <taxon>Neognathae</taxon>
        <taxon>Neoaves</taxon>
        <taxon>Telluraves</taxon>
        <taxon>Coraciimorphae</taxon>
        <taxon>Coraciiformes</taxon>
        <taxon>Meropidae</taxon>
        <taxon>Merops</taxon>
    </lineage>
</organism>
<dbReference type="InterPro" id="IPR021184">
    <property type="entry name" value="TNF_CS"/>
</dbReference>
<dbReference type="PROSITE" id="PS00251">
    <property type="entry name" value="THD_1"/>
    <property type="match status" value="1"/>
</dbReference>
<dbReference type="Proteomes" id="UP000052967">
    <property type="component" value="Unassembled WGS sequence"/>
</dbReference>
<feature type="non-terminal residue" evidence="3">
    <location>
        <position position="1"/>
    </location>
</feature>
<dbReference type="InterPro" id="IPR053104">
    <property type="entry name" value="TNF_ligand_SF_member_8"/>
</dbReference>
<feature type="non-terminal residue" evidence="3">
    <location>
        <position position="153"/>
    </location>
</feature>
<sequence>GNTSEDYIRILQNVSAKGAAAYMRVSKPVNSSKLRLFGKGVCEDIQCKSEELVISKKGLYLIYCHLNFHFSSCPNSPTDLKIEFLVNDKVNRQTLSTWCASETCPEKTFKTLLQLHLTYLNVEDRVSVTLNHPKFLNENSLPNDNVFGVLRFS</sequence>
<name>A0A091QT74_MERNU</name>
<dbReference type="EMBL" id="KK706099">
    <property type="protein sequence ID" value="KFQ30393.1"/>
    <property type="molecule type" value="Genomic_DNA"/>
</dbReference>
<dbReference type="PANTHER" id="PTHR32163">
    <property type="entry name" value="TUMOR NECROSIS FACTOR LIGAND SUPERFAMILY MEMBER 8"/>
    <property type="match status" value="1"/>
</dbReference>
<feature type="domain" description="THD" evidence="2">
    <location>
        <begin position="1"/>
        <end position="152"/>
    </location>
</feature>
<evidence type="ECO:0000256" key="1">
    <source>
        <dbReference type="ARBA" id="ARBA00008670"/>
    </source>
</evidence>
<evidence type="ECO:0000313" key="4">
    <source>
        <dbReference type="Proteomes" id="UP000052967"/>
    </source>
</evidence>
<evidence type="ECO:0000259" key="2">
    <source>
        <dbReference type="PROSITE" id="PS50049"/>
    </source>
</evidence>
<gene>
    <name evidence="3" type="ORF">N331_06585</name>
</gene>
<comment type="similarity">
    <text evidence="1">Belongs to the tumor necrosis factor family.</text>
</comment>
<dbReference type="GO" id="GO:0016020">
    <property type="term" value="C:membrane"/>
    <property type="evidence" value="ECO:0007669"/>
    <property type="project" value="InterPro"/>
</dbReference>
<proteinExistence type="inferred from homology"/>
<dbReference type="GO" id="GO:0006955">
    <property type="term" value="P:immune response"/>
    <property type="evidence" value="ECO:0007669"/>
    <property type="project" value="InterPro"/>
</dbReference>
<dbReference type="Gene3D" id="2.60.120.40">
    <property type="match status" value="1"/>
</dbReference>
<reference evidence="3 4" key="1">
    <citation type="submission" date="2014-04" db="EMBL/GenBank/DDBJ databases">
        <title>Genome evolution of avian class.</title>
        <authorList>
            <person name="Zhang G."/>
            <person name="Li C."/>
        </authorList>
    </citation>
    <scope>NUCLEOTIDE SEQUENCE [LARGE SCALE GENOMIC DNA]</scope>
    <source>
        <strain evidence="3">BGI_N331</strain>
    </source>
</reference>
<dbReference type="PROSITE" id="PS50049">
    <property type="entry name" value="THD_2"/>
    <property type="match status" value="1"/>
</dbReference>
<keyword evidence="4" id="KW-1185">Reference proteome</keyword>
<dbReference type="InterPro" id="IPR008983">
    <property type="entry name" value="Tumour_necrosis_fac-like_dom"/>
</dbReference>